<keyword evidence="4" id="KW-1185">Reference proteome</keyword>
<proteinExistence type="predicted"/>
<feature type="region of interest" description="Disordered" evidence="1">
    <location>
        <begin position="40"/>
        <end position="72"/>
    </location>
</feature>
<keyword evidence="2" id="KW-0812">Transmembrane</keyword>
<evidence type="ECO:0000256" key="2">
    <source>
        <dbReference type="SAM" id="Phobius"/>
    </source>
</evidence>
<dbReference type="Proteomes" id="UP001236723">
    <property type="component" value="Unassembled WGS sequence"/>
</dbReference>
<comment type="caution">
    <text evidence="3">The sequence shown here is derived from an EMBL/GenBank/DDBJ whole genome shotgun (WGS) entry which is preliminary data.</text>
</comment>
<evidence type="ECO:0000313" key="3">
    <source>
        <dbReference type="EMBL" id="MDQ0350986.1"/>
    </source>
</evidence>
<keyword evidence="2" id="KW-0472">Membrane</keyword>
<dbReference type="Gene3D" id="1.10.287.4300">
    <property type="entry name" value="Stage III sporulation protein AH-like"/>
    <property type="match status" value="1"/>
</dbReference>
<evidence type="ECO:0000313" key="4">
    <source>
        <dbReference type="Proteomes" id="UP001236723"/>
    </source>
</evidence>
<gene>
    <name evidence="3" type="ORF">J2R98_000789</name>
</gene>
<feature type="compositionally biased region" description="Acidic residues" evidence="1">
    <location>
        <begin position="40"/>
        <end position="65"/>
    </location>
</feature>
<accession>A0ABU0DRB8</accession>
<evidence type="ECO:0000256" key="1">
    <source>
        <dbReference type="SAM" id="MobiDB-lite"/>
    </source>
</evidence>
<protein>
    <submittedName>
        <fullName evidence="3">Stage III sporulation protein AH</fullName>
    </submittedName>
</protein>
<feature type="transmembrane region" description="Helical" evidence="2">
    <location>
        <begin position="7"/>
        <end position="26"/>
    </location>
</feature>
<organism evidence="3 4">
    <name type="scientific">Alkalibacillus filiformis</name>
    <dbReference type="NCBI Taxonomy" id="200990"/>
    <lineage>
        <taxon>Bacteria</taxon>
        <taxon>Bacillati</taxon>
        <taxon>Bacillota</taxon>
        <taxon>Bacilli</taxon>
        <taxon>Bacillales</taxon>
        <taxon>Bacillaceae</taxon>
        <taxon>Alkalibacillus</taxon>
    </lineage>
</organism>
<name>A0ABU0DRB8_9BACI</name>
<dbReference type="InterPro" id="IPR038503">
    <property type="entry name" value="SpoIIIAH_sf"/>
</dbReference>
<dbReference type="EMBL" id="JAUSUP010000001">
    <property type="protein sequence ID" value="MDQ0350986.1"/>
    <property type="molecule type" value="Genomic_DNA"/>
</dbReference>
<keyword evidence="2" id="KW-1133">Transmembrane helix</keyword>
<sequence length="199" mass="22329">MVLRKQTVWLITMLSLLIVLSVYYMMSPGGEQVALIPDQDEEQTEENLDGDDGTEPEEGTEDGDAGETSGLGVDLSMDELSADELFTTIRLETEDARSELREQLSSIVASASATTEEKNEAMEEMYALQTVAQKESILEQMIQQEKEFRDVLVRHDEDVVNITVITTDLSPTDANHLMQMARDEFGDYEVIVRIQEDEA</sequence>
<dbReference type="InterPro" id="IPR024232">
    <property type="entry name" value="SpoIIIAH"/>
</dbReference>
<dbReference type="Pfam" id="PF12685">
    <property type="entry name" value="SpoIIIAH"/>
    <property type="match status" value="1"/>
</dbReference>
<reference evidence="3 4" key="1">
    <citation type="submission" date="2023-07" db="EMBL/GenBank/DDBJ databases">
        <title>Genomic Encyclopedia of Type Strains, Phase IV (KMG-IV): sequencing the most valuable type-strain genomes for metagenomic binning, comparative biology and taxonomic classification.</title>
        <authorList>
            <person name="Goeker M."/>
        </authorList>
    </citation>
    <scope>NUCLEOTIDE SEQUENCE [LARGE SCALE GENOMIC DNA]</scope>
    <source>
        <strain evidence="3 4">DSM 15448</strain>
    </source>
</reference>
<dbReference type="RefSeq" id="WP_307066310.1">
    <property type="nucleotide sequence ID" value="NZ_JAUSUP010000001.1"/>
</dbReference>